<evidence type="ECO:0000256" key="3">
    <source>
        <dbReference type="PROSITE-ProRule" id="PRU00176"/>
    </source>
</evidence>
<feature type="domain" description="RRM" evidence="4">
    <location>
        <begin position="648"/>
        <end position="731"/>
    </location>
</feature>
<dbReference type="InterPro" id="IPR012677">
    <property type="entry name" value="Nucleotide-bd_a/b_plait_sf"/>
</dbReference>
<dbReference type="InterPro" id="IPR012337">
    <property type="entry name" value="RNaseH-like_sf"/>
</dbReference>
<keyword evidence="2" id="KW-0378">Hydrolase</keyword>
<dbReference type="SUPFAM" id="SSF53098">
    <property type="entry name" value="Ribonuclease H-like"/>
    <property type="match status" value="1"/>
</dbReference>
<dbReference type="Gene3D" id="3.30.70.330">
    <property type="match status" value="1"/>
</dbReference>
<dbReference type="SMART" id="SM00360">
    <property type="entry name" value="RRM"/>
    <property type="match status" value="1"/>
</dbReference>
<organism evidence="5 6">
    <name type="scientific">Tritrichomonas musculus</name>
    <dbReference type="NCBI Taxonomy" id="1915356"/>
    <lineage>
        <taxon>Eukaryota</taxon>
        <taxon>Metamonada</taxon>
        <taxon>Parabasalia</taxon>
        <taxon>Tritrichomonadida</taxon>
        <taxon>Tritrichomonadidae</taxon>
        <taxon>Tritrichomonas</taxon>
    </lineage>
</organism>
<feature type="domain" description="RRM" evidence="4">
    <location>
        <begin position="566"/>
        <end position="637"/>
    </location>
</feature>
<dbReference type="PANTHER" id="PTHR13620:SF104">
    <property type="entry name" value="EXONUCLEASE 3'-5' DOMAIN-CONTAINING PROTEIN 2"/>
    <property type="match status" value="1"/>
</dbReference>
<evidence type="ECO:0000256" key="1">
    <source>
        <dbReference type="ARBA" id="ARBA00022722"/>
    </source>
</evidence>
<dbReference type="Pfam" id="PF01612">
    <property type="entry name" value="DNA_pol_A_exo1"/>
    <property type="match status" value="1"/>
</dbReference>
<gene>
    <name evidence="5" type="ORF">M9Y10_031446</name>
</gene>
<dbReference type="Gene3D" id="3.30.420.10">
    <property type="entry name" value="Ribonuclease H-like superfamily/Ribonuclease H"/>
    <property type="match status" value="1"/>
</dbReference>
<dbReference type="InterPro" id="IPR002562">
    <property type="entry name" value="3'-5'_exonuclease_dom"/>
</dbReference>
<dbReference type="InterPro" id="IPR000504">
    <property type="entry name" value="RRM_dom"/>
</dbReference>
<proteinExistence type="predicted"/>
<evidence type="ECO:0000256" key="2">
    <source>
        <dbReference type="ARBA" id="ARBA00022801"/>
    </source>
</evidence>
<evidence type="ECO:0000259" key="4">
    <source>
        <dbReference type="PROSITE" id="PS50102"/>
    </source>
</evidence>
<dbReference type="PANTHER" id="PTHR13620">
    <property type="entry name" value="3-5 EXONUCLEASE"/>
    <property type="match status" value="1"/>
</dbReference>
<reference evidence="5 6" key="1">
    <citation type="submission" date="2024-04" db="EMBL/GenBank/DDBJ databases">
        <title>Tritrichomonas musculus Genome.</title>
        <authorList>
            <person name="Alves-Ferreira E."/>
            <person name="Grigg M."/>
            <person name="Lorenzi H."/>
            <person name="Galac M."/>
        </authorList>
    </citation>
    <scope>NUCLEOTIDE SEQUENCE [LARGE SCALE GENOMIC DNA]</scope>
    <source>
        <strain evidence="5 6">EAF2021</strain>
    </source>
</reference>
<dbReference type="Proteomes" id="UP001470230">
    <property type="component" value="Unassembled WGS sequence"/>
</dbReference>
<sequence>MNSIIHFGNGFPTLLDYGKLPWNLNNKYSIEFYPDFVISVLLISTNDPHLQDNLSNIENGEEPIALDLEWEDEVCLFQFCSSKGCLIIRHPCGQGNPILRSFLETHSFYGKGNHNDLQKLTEKFGLTFKIDLEDIERTRLIPNSCSINFIQMSEQFAGQSTAVFKDKEMTFSNWEDETLSMRQVMYAAFDVVALFKCYPNFPPASTNVKTTQVKKKGPKGKKCINVDQVFRRKYPIVNPNSIDTSHHLFCYILHNYEGTKNINEIRKNIIDLCDFTDDSLIDYISLVNNEKSGFVDVLISLFIEIDESIINSNSLFSCQNVLVVPDVDPLVIDLLTNEDVFFLNNIPCYLLNNESLRDFLFNFGTDFDFTLDENFKYAIVSPRNPYSSLKLKRFLPFISEISIHDFPDFLPILTVYSNTKLTDSEIVDFMNISVEHKELFTVKDVSKLQGSFEYNVTFTSNIEKEKTFEKCIKKVENGKEITVVPFVPNDQIKKFMDSYQIIIKNCSIENSDVYNIFNKYGKLFQIKRDEILNILYVQFRSKIDAYRCIPCLKNEGFVDAGIKKGTSVILRNLPENITEREVFEECRETGEIIEIMMNDKRYVKITFDSYLYAIDSRDKFKRTIIKGKQIQADLISNSQQVETPFWKIQQIMNWVKIKTLNEEDINGILMRAVEFGKVVDFRLKDDYAYIMFTSENSANNMKNIIKEAEQCDNETFTLFLNKPLQINEAKEKVNDLPSYFNRKVFILDPKPDCLTDEILAEKAFNWRHLISGAHNVDSIAHEGMKRTIFYSGGKKRDQQIIDLISNLGIELGDEEKWRPVVLTYASAHKLLGVPPPPVKKARRWVIIDPLPEKMTEKMIRDMCSEFEPFDVMYQNSSIEKGKERAVILKEPHAREVYWKLIGMEFNGEKINVTKFAPEHAPTPL</sequence>
<keyword evidence="1" id="KW-0540">Nuclease</keyword>
<evidence type="ECO:0000313" key="5">
    <source>
        <dbReference type="EMBL" id="KAK8839741.1"/>
    </source>
</evidence>
<dbReference type="SUPFAM" id="SSF54928">
    <property type="entry name" value="RNA-binding domain, RBD"/>
    <property type="match status" value="3"/>
</dbReference>
<accession>A0ABR2H0S8</accession>
<dbReference type="Pfam" id="PF00076">
    <property type="entry name" value="RRM_1"/>
    <property type="match status" value="1"/>
</dbReference>
<dbReference type="CDD" id="cd00590">
    <property type="entry name" value="RRM_SF"/>
    <property type="match status" value="1"/>
</dbReference>
<dbReference type="InterPro" id="IPR036397">
    <property type="entry name" value="RNaseH_sf"/>
</dbReference>
<keyword evidence="3" id="KW-0694">RNA-binding</keyword>
<keyword evidence="6" id="KW-1185">Reference proteome</keyword>
<name>A0ABR2H0S8_9EUKA</name>
<comment type="caution">
    <text evidence="5">The sequence shown here is derived from an EMBL/GenBank/DDBJ whole genome shotgun (WGS) entry which is preliminary data.</text>
</comment>
<dbReference type="InterPro" id="IPR035979">
    <property type="entry name" value="RBD_domain_sf"/>
</dbReference>
<dbReference type="PROSITE" id="PS50102">
    <property type="entry name" value="RRM"/>
    <property type="match status" value="2"/>
</dbReference>
<dbReference type="InterPro" id="IPR051132">
    <property type="entry name" value="3-5_Exonuclease_domain"/>
</dbReference>
<evidence type="ECO:0000313" key="6">
    <source>
        <dbReference type="Proteomes" id="UP001470230"/>
    </source>
</evidence>
<protein>
    <recommendedName>
        <fullName evidence="4">RRM domain-containing protein</fullName>
    </recommendedName>
</protein>
<dbReference type="EMBL" id="JAPFFF010000050">
    <property type="protein sequence ID" value="KAK8839741.1"/>
    <property type="molecule type" value="Genomic_DNA"/>
</dbReference>